<dbReference type="eggNOG" id="ENOG502R17D">
    <property type="taxonomic scope" value="Eukaryota"/>
</dbReference>
<keyword evidence="3" id="KW-1185">Reference proteome</keyword>
<feature type="region of interest" description="Disordered" evidence="1">
    <location>
        <begin position="272"/>
        <end position="298"/>
    </location>
</feature>
<dbReference type="OrthoDB" id="2757019at2759"/>
<name>S8DZ60_FOMSC</name>
<dbReference type="AlphaFoldDB" id="S8DZ60"/>
<feature type="compositionally biased region" description="Polar residues" evidence="1">
    <location>
        <begin position="344"/>
        <end position="355"/>
    </location>
</feature>
<organism evidence="2 3">
    <name type="scientific">Fomitopsis schrenkii</name>
    <name type="common">Brown rot fungus</name>
    <dbReference type="NCBI Taxonomy" id="2126942"/>
    <lineage>
        <taxon>Eukaryota</taxon>
        <taxon>Fungi</taxon>
        <taxon>Dikarya</taxon>
        <taxon>Basidiomycota</taxon>
        <taxon>Agaricomycotina</taxon>
        <taxon>Agaricomycetes</taxon>
        <taxon>Polyporales</taxon>
        <taxon>Fomitopsis</taxon>
    </lineage>
</organism>
<dbReference type="EMBL" id="KE504188">
    <property type="protein sequence ID" value="EPS96423.1"/>
    <property type="molecule type" value="Genomic_DNA"/>
</dbReference>
<feature type="region of interest" description="Disordered" evidence="1">
    <location>
        <begin position="329"/>
        <end position="355"/>
    </location>
</feature>
<proteinExistence type="predicted"/>
<evidence type="ECO:0000256" key="1">
    <source>
        <dbReference type="SAM" id="MobiDB-lite"/>
    </source>
</evidence>
<gene>
    <name evidence="2" type="ORF">FOMPIDRAFT_86362</name>
</gene>
<evidence type="ECO:0000313" key="3">
    <source>
        <dbReference type="Proteomes" id="UP000015241"/>
    </source>
</evidence>
<dbReference type="InParanoid" id="S8DZ60"/>
<dbReference type="Proteomes" id="UP000015241">
    <property type="component" value="Unassembled WGS sequence"/>
</dbReference>
<dbReference type="HOGENOM" id="CLU_780835_0_0_1"/>
<accession>S8DZ60</accession>
<evidence type="ECO:0000313" key="2">
    <source>
        <dbReference type="EMBL" id="EPS96423.1"/>
    </source>
</evidence>
<sequence>MPLAPNNGVHNREMPVILTPQGLDIHINKMGLGARHEDIHQFAGMRPDQQNVLLFMMMLANEHHHDDGKVLDKISKQLENITTLSEGSWQPSSVQLALFRGLIGHWLIQPLSTYEKFHELHYIAAHAAWLHLGLYTHNAPVRITIDKELARQAGQAKSDFRKEIIWSITMKKKNLQEFSRFMVDKYHLPHVPRVVPQSIQATLAFFCDFASSRTGDNTTEGKFWPALEKRLSDAYRAHPGVERRQGSWVQWELDQIAKDETKYGRLITLVQAPQPPPPAGNVVGTGGGDNDNDDDDDAHVQLNSDVTITDLGDMSATIDETCAVFPHPPATLSTAPGGGDLSDIASTTTAFQTRP</sequence>
<protein>
    <submittedName>
        <fullName evidence="2">Uncharacterized protein</fullName>
    </submittedName>
</protein>
<reference evidence="2 3" key="1">
    <citation type="journal article" date="2012" name="Science">
        <title>The Paleozoic origin of enzymatic lignin decomposition reconstructed from 31 fungal genomes.</title>
        <authorList>
            <person name="Floudas D."/>
            <person name="Binder M."/>
            <person name="Riley R."/>
            <person name="Barry K."/>
            <person name="Blanchette R.A."/>
            <person name="Henrissat B."/>
            <person name="Martinez A.T."/>
            <person name="Otillar R."/>
            <person name="Spatafora J.W."/>
            <person name="Yadav J.S."/>
            <person name="Aerts A."/>
            <person name="Benoit I."/>
            <person name="Boyd A."/>
            <person name="Carlson A."/>
            <person name="Copeland A."/>
            <person name="Coutinho P.M."/>
            <person name="de Vries R.P."/>
            <person name="Ferreira P."/>
            <person name="Findley K."/>
            <person name="Foster B."/>
            <person name="Gaskell J."/>
            <person name="Glotzer D."/>
            <person name="Gorecki P."/>
            <person name="Heitman J."/>
            <person name="Hesse C."/>
            <person name="Hori C."/>
            <person name="Igarashi K."/>
            <person name="Jurgens J.A."/>
            <person name="Kallen N."/>
            <person name="Kersten P."/>
            <person name="Kohler A."/>
            <person name="Kuees U."/>
            <person name="Kumar T.K.A."/>
            <person name="Kuo A."/>
            <person name="LaButti K."/>
            <person name="Larrondo L.F."/>
            <person name="Lindquist E."/>
            <person name="Ling A."/>
            <person name="Lombard V."/>
            <person name="Lucas S."/>
            <person name="Lundell T."/>
            <person name="Martin R."/>
            <person name="McLaughlin D.J."/>
            <person name="Morgenstern I."/>
            <person name="Morin E."/>
            <person name="Murat C."/>
            <person name="Nagy L.G."/>
            <person name="Nolan M."/>
            <person name="Ohm R.A."/>
            <person name="Patyshakuliyeva A."/>
            <person name="Rokas A."/>
            <person name="Ruiz-Duenas F.J."/>
            <person name="Sabat G."/>
            <person name="Salamov A."/>
            <person name="Samejima M."/>
            <person name="Schmutz J."/>
            <person name="Slot J.C."/>
            <person name="St John F."/>
            <person name="Stenlid J."/>
            <person name="Sun H."/>
            <person name="Sun S."/>
            <person name="Syed K."/>
            <person name="Tsang A."/>
            <person name="Wiebenga A."/>
            <person name="Young D."/>
            <person name="Pisabarro A."/>
            <person name="Eastwood D.C."/>
            <person name="Martin F."/>
            <person name="Cullen D."/>
            <person name="Grigoriev I.V."/>
            <person name="Hibbett D.S."/>
        </authorList>
    </citation>
    <scope>NUCLEOTIDE SEQUENCE</scope>
    <source>
        <strain evidence="3">FP-58527</strain>
    </source>
</reference>